<dbReference type="AlphaFoldDB" id="A0A5P9JYN5"/>
<reference evidence="2 3" key="1">
    <citation type="submission" date="2019-10" db="EMBL/GenBank/DDBJ databases">
        <title>Isolation, Identification of Microvirga thermotolerans HR1, a novel thermophilic bacterium and Comparative Genomics of the genus Microvirga.</title>
        <authorList>
            <person name="Li J."/>
            <person name="Zhang W."/>
            <person name="Lin M."/>
            <person name="Wang J."/>
        </authorList>
    </citation>
    <scope>NUCLEOTIDE SEQUENCE [LARGE SCALE GENOMIC DNA]</scope>
    <source>
        <strain evidence="2 3">HR1</strain>
    </source>
</reference>
<organism evidence="2 3">
    <name type="scientific">Microvirga thermotolerans</name>
    <dbReference type="NCBI Taxonomy" id="2651334"/>
    <lineage>
        <taxon>Bacteria</taxon>
        <taxon>Pseudomonadati</taxon>
        <taxon>Pseudomonadota</taxon>
        <taxon>Alphaproteobacteria</taxon>
        <taxon>Hyphomicrobiales</taxon>
        <taxon>Methylobacteriaceae</taxon>
        <taxon>Microvirga</taxon>
    </lineage>
</organism>
<protein>
    <submittedName>
        <fullName evidence="2">6-hydroxynicotinate reductase</fullName>
    </submittedName>
</protein>
<feature type="region of interest" description="Disordered" evidence="1">
    <location>
        <begin position="462"/>
        <end position="496"/>
    </location>
</feature>
<dbReference type="RefSeq" id="WP_152587349.1">
    <property type="nucleotide sequence ID" value="NZ_CP045423.1"/>
</dbReference>
<gene>
    <name evidence="2" type="ORF">GDR74_16690</name>
</gene>
<name>A0A5P9JYN5_9HYPH</name>
<accession>A0A5P9JYN5</accession>
<evidence type="ECO:0000313" key="3">
    <source>
        <dbReference type="Proteomes" id="UP000325614"/>
    </source>
</evidence>
<feature type="compositionally biased region" description="Basic and acidic residues" evidence="1">
    <location>
        <begin position="471"/>
        <end position="481"/>
    </location>
</feature>
<dbReference type="EMBL" id="CP045423">
    <property type="protein sequence ID" value="QFU17717.1"/>
    <property type="molecule type" value="Genomic_DNA"/>
</dbReference>
<evidence type="ECO:0000313" key="2">
    <source>
        <dbReference type="EMBL" id="QFU17717.1"/>
    </source>
</evidence>
<keyword evidence="3" id="KW-1185">Reference proteome</keyword>
<proteinExistence type="predicted"/>
<sequence>MTPEPTVESVRDDKIRCDACPVMCYIKPGMAGACDRYANRDGELVRVDPHVVLDRTVAQGGSVVPFHRPGDWDGQLLQGSETFVTAIGAGTTYPDYKPAPFIVSSEIDGVDMVTVVTEGIFSYCGVKVKVDTDRYLGPERAIVRAQGEAVGHVTTGEYGSQMLSLGGVHHLTGGSKKEGRVTCDVLLDLCNGKPAELTVDDGATIVVQAGRAPIINGVVEERMRVGCGSATIGMFAKQWHGKVDEVVVVDDHITGVLSEHQAGKLLGIRGSGIKMKGRRSTPGRYFQVAEPGTGWGGTNISDPLSILGPFNLQEAWAGLRLLMVSTTGEHYAYYELDDRLMPVERELPASLKESVERIQENCEPALCTVLFMGGAGGSLRAGVTENPVRLTRSVKDALTYVTCGGAPVYVWPGGGITFMVDVTRVPDNAFGYVPTPALVAPIEFTLRLSDYAALGGHMDHVRPASSLGPSESRRQVPHRLDNPWPFAPQTARRSHG</sequence>
<dbReference type="Proteomes" id="UP000325614">
    <property type="component" value="Chromosome"/>
</dbReference>
<dbReference type="KEGG" id="mico:GDR74_16690"/>
<evidence type="ECO:0000256" key="1">
    <source>
        <dbReference type="SAM" id="MobiDB-lite"/>
    </source>
</evidence>